<evidence type="ECO:0000256" key="1">
    <source>
        <dbReference type="PROSITE-ProRule" id="PRU00176"/>
    </source>
</evidence>
<dbReference type="InterPro" id="IPR012677">
    <property type="entry name" value="Nucleotide-bd_a/b_plait_sf"/>
</dbReference>
<comment type="caution">
    <text evidence="3">The sequence shown here is derived from an EMBL/GenBank/DDBJ whole genome shotgun (WGS) entry which is preliminary data.</text>
</comment>
<dbReference type="EMBL" id="MU826358">
    <property type="protein sequence ID" value="KAJ7379414.1"/>
    <property type="molecule type" value="Genomic_DNA"/>
</dbReference>
<sequence length="571" mass="63075">MDSILKFYADRICEVCAYSICEVCVGGICKANGICKVCTDGICEVCADGICKVCANGISEVCMGSICKVSTGSICEVCVDGICEVYVDEVYATASSTKSAWKTSAKSAPIAPMPSVKSAQIVSSWTASPRAEFARTGGPEVQKRKILVTRQRGWGGEITLNSVYDYFSAFGKIELVREAEDLVYITFESADSVERVMLVMNHKINDVMVLVSLAYTDKQKKQLRMEKAMDEANVNQNPRNIKIAEKEGRKIVFMTPTRFKDSISEESLETYFSSYGAIEEIFIMESKGYGFITFKESHAAQQVLEDGDHKIDDKDIYVKMSLATRRKPQNSQDEEKRICVSNISSETSEKDIWMHFSKFGKVAKVVFANKPDSGERTDSGVVVFDSINGGISSLVNELHEISTQQDALVVKLGEDQVTTLPYTAKLHVNNIPDEMTLEMLQAYFGGFGSIQYLGFTSYHSEGEASTMRGVSLVFNNESALEKALNKPVHEINGLEVNVKKATRSFAGRPSDFLSLRVLMTNLPANLDELAVKDYLSGQACRVKSVRFLSPTVCIASLWNLSDVDRLVNMAI</sequence>
<dbReference type="PROSITE" id="PS50102">
    <property type="entry name" value="RRM"/>
    <property type="match status" value="4"/>
</dbReference>
<feature type="domain" description="RRM" evidence="2">
    <location>
        <begin position="336"/>
        <end position="415"/>
    </location>
</feature>
<accession>A0A9W9ZEB5</accession>
<keyword evidence="1" id="KW-0694">RNA-binding</keyword>
<organism evidence="3 4">
    <name type="scientific">Desmophyllum pertusum</name>
    <dbReference type="NCBI Taxonomy" id="174260"/>
    <lineage>
        <taxon>Eukaryota</taxon>
        <taxon>Metazoa</taxon>
        <taxon>Cnidaria</taxon>
        <taxon>Anthozoa</taxon>
        <taxon>Hexacorallia</taxon>
        <taxon>Scleractinia</taxon>
        <taxon>Caryophylliina</taxon>
        <taxon>Caryophylliidae</taxon>
        <taxon>Desmophyllum</taxon>
    </lineage>
</organism>
<evidence type="ECO:0000313" key="4">
    <source>
        <dbReference type="Proteomes" id="UP001163046"/>
    </source>
</evidence>
<feature type="domain" description="RRM" evidence="2">
    <location>
        <begin position="250"/>
        <end position="325"/>
    </location>
</feature>
<dbReference type="AlphaFoldDB" id="A0A9W9ZEB5"/>
<feature type="domain" description="RRM" evidence="2">
    <location>
        <begin position="424"/>
        <end position="503"/>
    </location>
</feature>
<protein>
    <submittedName>
        <fullName evidence="3">DAZ-associated protein 1</fullName>
    </submittedName>
</protein>
<dbReference type="OrthoDB" id="5961786at2759"/>
<dbReference type="InterPro" id="IPR000504">
    <property type="entry name" value="RRM_dom"/>
</dbReference>
<evidence type="ECO:0000259" key="2">
    <source>
        <dbReference type="PROSITE" id="PS50102"/>
    </source>
</evidence>
<dbReference type="PANTHER" id="PTHR48035">
    <property type="entry name" value="HETEROGENEOUS NUCLEAR RIBONUCLEOPROTEIN 1"/>
    <property type="match status" value="1"/>
</dbReference>
<keyword evidence="4" id="KW-1185">Reference proteome</keyword>
<dbReference type="PANTHER" id="PTHR48035:SF2">
    <property type="entry name" value="RNA-BINDING REGION RNP-1 DOMAIN-CONTAINING PROTEIN"/>
    <property type="match status" value="1"/>
</dbReference>
<reference evidence="3" key="1">
    <citation type="submission" date="2023-01" db="EMBL/GenBank/DDBJ databases">
        <title>Genome assembly of the deep-sea coral Lophelia pertusa.</title>
        <authorList>
            <person name="Herrera S."/>
            <person name="Cordes E."/>
        </authorList>
    </citation>
    <scope>NUCLEOTIDE SEQUENCE</scope>
    <source>
        <strain evidence="3">USNM1676648</strain>
        <tissue evidence="3">Polyp</tissue>
    </source>
</reference>
<dbReference type="InterPro" id="IPR035979">
    <property type="entry name" value="RBD_domain_sf"/>
</dbReference>
<feature type="domain" description="RRM" evidence="2">
    <location>
        <begin position="144"/>
        <end position="230"/>
    </location>
</feature>
<dbReference type="Gene3D" id="3.30.70.330">
    <property type="match status" value="4"/>
</dbReference>
<evidence type="ECO:0000313" key="3">
    <source>
        <dbReference type="EMBL" id="KAJ7379414.1"/>
    </source>
</evidence>
<proteinExistence type="predicted"/>
<dbReference type="Proteomes" id="UP001163046">
    <property type="component" value="Unassembled WGS sequence"/>
</dbReference>
<gene>
    <name evidence="3" type="primary">DAZAP1_4</name>
    <name evidence="3" type="ORF">OS493_016651</name>
</gene>
<name>A0A9W9ZEB5_9CNID</name>
<dbReference type="SUPFAM" id="SSF54928">
    <property type="entry name" value="RNA-binding domain, RBD"/>
    <property type="match status" value="3"/>
</dbReference>
<dbReference type="InterPro" id="IPR053260">
    <property type="entry name" value="hnRNP"/>
</dbReference>
<dbReference type="SMART" id="SM00360">
    <property type="entry name" value="RRM"/>
    <property type="match status" value="4"/>
</dbReference>
<dbReference type="Pfam" id="PF00076">
    <property type="entry name" value="RRM_1"/>
    <property type="match status" value="2"/>
</dbReference>
<dbReference type="GO" id="GO:0003723">
    <property type="term" value="F:RNA binding"/>
    <property type="evidence" value="ECO:0007669"/>
    <property type="project" value="UniProtKB-UniRule"/>
</dbReference>